<keyword evidence="3 5" id="KW-1133">Transmembrane helix</keyword>
<dbReference type="OrthoDB" id="1641132at2759"/>
<comment type="subcellular location">
    <subcellularLocation>
        <location evidence="1">Membrane</location>
    </subcellularLocation>
</comment>
<dbReference type="AlphaFoldDB" id="A0A9P7YCH2"/>
<sequence>MPPSLSMLLPPIHLLTYGTLLGTTCYQTFIVTKITFAALPRSAFTSLQKKLFPVYFQAQTLLAFMLVGTHPKWLGVNGGILNLSSWEAGILGAAMGLILLNAMHLGREVGRIMVERVHQETRDKVSSEKGNGEVAAEIMVGLNKTFRRVHALSLHVNLGVVIALVGYGVVLSGRMSW</sequence>
<comment type="caution">
    <text evidence="7">The sequence shown here is derived from an EMBL/GenBank/DDBJ whole genome shotgun (WGS) entry which is preliminary data.</text>
</comment>
<evidence type="ECO:0000313" key="8">
    <source>
        <dbReference type="Proteomes" id="UP000824998"/>
    </source>
</evidence>
<feature type="transmembrane region" description="Helical" evidence="5">
    <location>
        <begin position="51"/>
        <end position="68"/>
    </location>
</feature>
<keyword evidence="4 5" id="KW-0472">Membrane</keyword>
<name>A0A9P7YCH2_9HELO</name>
<evidence type="ECO:0000256" key="5">
    <source>
        <dbReference type="SAM" id="Phobius"/>
    </source>
</evidence>
<accession>A0A9P7YCH2</accession>
<keyword evidence="2 5" id="KW-0812">Transmembrane</keyword>
<dbReference type="InterPro" id="IPR025423">
    <property type="entry name" value="TMEM205-like"/>
</dbReference>
<feature type="transmembrane region" description="Helical" evidence="5">
    <location>
        <begin position="88"/>
        <end position="106"/>
    </location>
</feature>
<evidence type="ECO:0000256" key="3">
    <source>
        <dbReference type="ARBA" id="ARBA00022989"/>
    </source>
</evidence>
<feature type="transmembrane region" description="Helical" evidence="5">
    <location>
        <begin position="149"/>
        <end position="170"/>
    </location>
</feature>
<dbReference type="Pfam" id="PF13664">
    <property type="entry name" value="DUF4149"/>
    <property type="match status" value="1"/>
</dbReference>
<dbReference type="InterPro" id="IPR053009">
    <property type="entry name" value="Xanthocillin_Biosynth-Assoc"/>
</dbReference>
<dbReference type="PANTHER" id="PTHR23241:SF102">
    <property type="entry name" value="LD23009P"/>
    <property type="match status" value="1"/>
</dbReference>
<feature type="domain" description="TMEM205-like" evidence="6">
    <location>
        <begin position="15"/>
        <end position="117"/>
    </location>
</feature>
<proteinExistence type="predicted"/>
<organism evidence="7 8">
    <name type="scientific">Amylocarpus encephaloides</name>
    <dbReference type="NCBI Taxonomy" id="45428"/>
    <lineage>
        <taxon>Eukaryota</taxon>
        <taxon>Fungi</taxon>
        <taxon>Dikarya</taxon>
        <taxon>Ascomycota</taxon>
        <taxon>Pezizomycotina</taxon>
        <taxon>Leotiomycetes</taxon>
        <taxon>Helotiales</taxon>
        <taxon>Helotiales incertae sedis</taxon>
        <taxon>Amylocarpus</taxon>
    </lineage>
</organism>
<dbReference type="EMBL" id="MU251670">
    <property type="protein sequence ID" value="KAG9230463.1"/>
    <property type="molecule type" value="Genomic_DNA"/>
</dbReference>
<keyword evidence="8" id="KW-1185">Reference proteome</keyword>
<evidence type="ECO:0000256" key="4">
    <source>
        <dbReference type="ARBA" id="ARBA00023136"/>
    </source>
</evidence>
<dbReference type="GO" id="GO:0016020">
    <property type="term" value="C:membrane"/>
    <property type="evidence" value="ECO:0007669"/>
    <property type="project" value="UniProtKB-SubCell"/>
</dbReference>
<gene>
    <name evidence="7" type="ORF">BJ875DRAFT_154384</name>
</gene>
<evidence type="ECO:0000313" key="7">
    <source>
        <dbReference type="EMBL" id="KAG9230463.1"/>
    </source>
</evidence>
<evidence type="ECO:0000259" key="6">
    <source>
        <dbReference type="Pfam" id="PF13664"/>
    </source>
</evidence>
<dbReference type="Proteomes" id="UP000824998">
    <property type="component" value="Unassembled WGS sequence"/>
</dbReference>
<feature type="transmembrane region" description="Helical" evidence="5">
    <location>
        <begin position="20"/>
        <end position="39"/>
    </location>
</feature>
<protein>
    <recommendedName>
        <fullName evidence="6">TMEM205-like domain-containing protein</fullName>
    </recommendedName>
</protein>
<dbReference type="PANTHER" id="PTHR23241">
    <property type="entry name" value="LATE EMBRYOGENESIS ABUNDANT PLANTS LEA-RELATED"/>
    <property type="match status" value="1"/>
</dbReference>
<evidence type="ECO:0000256" key="1">
    <source>
        <dbReference type="ARBA" id="ARBA00004370"/>
    </source>
</evidence>
<reference evidence="7" key="1">
    <citation type="journal article" date="2021" name="IMA Fungus">
        <title>Genomic characterization of three marine fungi, including Emericellopsis atlantica sp. nov. with signatures of a generalist lifestyle and marine biomass degradation.</title>
        <authorList>
            <person name="Hagestad O.C."/>
            <person name="Hou L."/>
            <person name="Andersen J.H."/>
            <person name="Hansen E.H."/>
            <person name="Altermark B."/>
            <person name="Li C."/>
            <person name="Kuhnert E."/>
            <person name="Cox R.J."/>
            <person name="Crous P.W."/>
            <person name="Spatafora J.W."/>
            <person name="Lail K."/>
            <person name="Amirebrahimi M."/>
            <person name="Lipzen A."/>
            <person name="Pangilinan J."/>
            <person name="Andreopoulos W."/>
            <person name="Hayes R.D."/>
            <person name="Ng V."/>
            <person name="Grigoriev I.V."/>
            <person name="Jackson S.A."/>
            <person name="Sutton T.D.S."/>
            <person name="Dobson A.D.W."/>
            <person name="Rama T."/>
        </authorList>
    </citation>
    <scope>NUCLEOTIDE SEQUENCE</scope>
    <source>
        <strain evidence="7">TRa018bII</strain>
    </source>
</reference>
<evidence type="ECO:0000256" key="2">
    <source>
        <dbReference type="ARBA" id="ARBA00022692"/>
    </source>
</evidence>